<dbReference type="GeneID" id="61385611"/>
<evidence type="ECO:0000259" key="1">
    <source>
        <dbReference type="PROSITE" id="PS51725"/>
    </source>
</evidence>
<keyword evidence="2" id="KW-0503">Monooxygenase</keyword>
<dbReference type="AlphaFoldDB" id="A0AAW8HN27"/>
<sequence length="101" mass="11317">MAHPLQVIAHYYVRDGKADQVASALQALAEATRTEPGNRSYAFFQSCENPLHFVILERYSTERGLEEHRATGHFQTIATDIIAPLLQRKEVETFIVSDDGG</sequence>
<dbReference type="SUPFAM" id="SSF54909">
    <property type="entry name" value="Dimeric alpha+beta barrel"/>
    <property type="match status" value="1"/>
</dbReference>
<dbReference type="Proteomes" id="UP001236270">
    <property type="component" value="Unassembled WGS sequence"/>
</dbReference>
<accession>A0AAW8HN27</accession>
<organism evidence="2 3">
    <name type="scientific">Pluralibacter gergoviae</name>
    <name type="common">Enterobacter gergoviae</name>
    <dbReference type="NCBI Taxonomy" id="61647"/>
    <lineage>
        <taxon>Bacteria</taxon>
        <taxon>Pseudomonadati</taxon>
        <taxon>Pseudomonadota</taxon>
        <taxon>Gammaproteobacteria</taxon>
        <taxon>Enterobacterales</taxon>
        <taxon>Enterobacteriaceae</taxon>
        <taxon>Pluralibacter</taxon>
    </lineage>
</organism>
<dbReference type="InterPro" id="IPR011008">
    <property type="entry name" value="Dimeric_a/b-barrel"/>
</dbReference>
<protein>
    <submittedName>
        <fullName evidence="2">Quinol monooxygenase</fullName>
        <ecNumber evidence="2">1.-.-.-</ecNumber>
    </submittedName>
</protein>
<feature type="domain" description="ABM" evidence="1">
    <location>
        <begin position="5"/>
        <end position="94"/>
    </location>
</feature>
<gene>
    <name evidence="2" type="ORF">RBJ30_10875</name>
</gene>
<dbReference type="EMBL" id="JAVDNV010000006">
    <property type="protein sequence ID" value="MDQ2309602.1"/>
    <property type="molecule type" value="Genomic_DNA"/>
</dbReference>
<comment type="caution">
    <text evidence="2">The sequence shown here is derived from an EMBL/GenBank/DDBJ whole genome shotgun (WGS) entry which is preliminary data.</text>
</comment>
<dbReference type="PROSITE" id="PS51725">
    <property type="entry name" value="ABM"/>
    <property type="match status" value="1"/>
</dbReference>
<dbReference type="InterPro" id="IPR050744">
    <property type="entry name" value="AI-2_Isomerase_LsrG"/>
</dbReference>
<dbReference type="Pfam" id="PF03992">
    <property type="entry name" value="ABM"/>
    <property type="match status" value="1"/>
</dbReference>
<dbReference type="RefSeq" id="WP_043083155.1">
    <property type="nucleotide sequence ID" value="NZ_CACVCI010000001.1"/>
</dbReference>
<evidence type="ECO:0000313" key="2">
    <source>
        <dbReference type="EMBL" id="MDQ2309602.1"/>
    </source>
</evidence>
<name>A0AAW8HN27_PLUGE</name>
<dbReference type="KEGG" id="pge:LG71_13785"/>
<dbReference type="GO" id="GO:0004497">
    <property type="term" value="F:monooxygenase activity"/>
    <property type="evidence" value="ECO:0007669"/>
    <property type="project" value="UniProtKB-KW"/>
</dbReference>
<proteinExistence type="predicted"/>
<evidence type="ECO:0000313" key="3">
    <source>
        <dbReference type="Proteomes" id="UP001236270"/>
    </source>
</evidence>
<dbReference type="InterPro" id="IPR007138">
    <property type="entry name" value="ABM_dom"/>
</dbReference>
<dbReference type="EC" id="1.-.-.-" evidence="2"/>
<reference evidence="2" key="1">
    <citation type="submission" date="2023-08" db="EMBL/GenBank/DDBJ databases">
        <title>WGS of pathogenic bacterial species, Los Angeles County Public Health Laboratories.</title>
        <authorList>
            <person name="Garrigues J.M."/>
            <person name="Green N.M."/>
        </authorList>
    </citation>
    <scope>NUCLEOTIDE SEQUENCE</scope>
    <source>
        <strain evidence="2">LACPHL-BACT-2023-00068</strain>
    </source>
</reference>
<dbReference type="PANTHER" id="PTHR33336">
    <property type="entry name" value="QUINOL MONOOXYGENASE YGIN-RELATED"/>
    <property type="match status" value="1"/>
</dbReference>
<keyword evidence="2" id="KW-0560">Oxidoreductase</keyword>
<dbReference type="PANTHER" id="PTHR33336:SF15">
    <property type="entry name" value="ABM DOMAIN-CONTAINING PROTEIN"/>
    <property type="match status" value="1"/>
</dbReference>
<dbReference type="Gene3D" id="3.30.70.100">
    <property type="match status" value="1"/>
</dbReference>